<proteinExistence type="predicted"/>
<sequence length="87" mass="9759">MGITYTTLKIRNFLTDSEIVDLEAKVDTGATMLVLPESTAAQFNFPKIRKQIVKYANEETAERDIIVGGLQIYPNPRSPNMPMAEIE</sequence>
<dbReference type="EMBL" id="NXIB02000025">
    <property type="protein sequence ID" value="PHX56265.1"/>
    <property type="molecule type" value="Genomic_DNA"/>
</dbReference>
<dbReference type="Gene3D" id="2.40.70.10">
    <property type="entry name" value="Acid Proteases"/>
    <property type="match status" value="1"/>
</dbReference>
<evidence type="ECO:0008006" key="3">
    <source>
        <dbReference type="Google" id="ProtNLM"/>
    </source>
</evidence>
<dbReference type="OrthoDB" id="530768at2"/>
<accession>A0A2G4F3F7</accession>
<dbReference type="RefSeq" id="WP_096829783.1">
    <property type="nucleotide sequence ID" value="NZ_NXIB02000025.1"/>
</dbReference>
<comment type="caution">
    <text evidence="1">The sequence shown here is derived from an EMBL/GenBank/DDBJ whole genome shotgun (WGS) entry which is preliminary data.</text>
</comment>
<dbReference type="Proteomes" id="UP000226442">
    <property type="component" value="Unassembled WGS sequence"/>
</dbReference>
<gene>
    <name evidence="1" type="ORF">CP500_006260</name>
</gene>
<protein>
    <recommendedName>
        <fullName evidence="3">Peptidase A2 domain-containing protein</fullName>
    </recommendedName>
</protein>
<evidence type="ECO:0000313" key="2">
    <source>
        <dbReference type="Proteomes" id="UP000226442"/>
    </source>
</evidence>
<dbReference type="Pfam" id="PF13650">
    <property type="entry name" value="Asp_protease_2"/>
    <property type="match status" value="1"/>
</dbReference>
<dbReference type="InterPro" id="IPR021109">
    <property type="entry name" value="Peptidase_aspartic_dom_sf"/>
</dbReference>
<name>A0A2G4F3F7_9CYAN</name>
<keyword evidence="2" id="KW-1185">Reference proteome</keyword>
<organism evidence="1 2">
    <name type="scientific">Tychonema bourrellyi FEM_GT703</name>
    <dbReference type="NCBI Taxonomy" id="2040638"/>
    <lineage>
        <taxon>Bacteria</taxon>
        <taxon>Bacillati</taxon>
        <taxon>Cyanobacteriota</taxon>
        <taxon>Cyanophyceae</taxon>
        <taxon>Oscillatoriophycideae</taxon>
        <taxon>Oscillatoriales</taxon>
        <taxon>Microcoleaceae</taxon>
        <taxon>Tychonema</taxon>
    </lineage>
</organism>
<reference evidence="1" key="1">
    <citation type="submission" date="2017-10" db="EMBL/GenBank/DDBJ databases">
        <title>Draft genome sequence of the planktic cyanobacteria Tychonema bourrellyi isolated from alpine lentic freshwater.</title>
        <authorList>
            <person name="Tett A."/>
            <person name="Armanini F."/>
            <person name="Asnicar F."/>
            <person name="Boscaini A."/>
            <person name="Pasolli E."/>
            <person name="Zolfo M."/>
            <person name="Donati C."/>
            <person name="Salmaso N."/>
            <person name="Segata N."/>
        </authorList>
    </citation>
    <scope>NUCLEOTIDE SEQUENCE</scope>
    <source>
        <strain evidence="1">FEM_GT703</strain>
    </source>
</reference>
<dbReference type="AlphaFoldDB" id="A0A2G4F3F7"/>
<evidence type="ECO:0000313" key="1">
    <source>
        <dbReference type="EMBL" id="PHX56265.1"/>
    </source>
</evidence>